<evidence type="ECO:0000256" key="1">
    <source>
        <dbReference type="SAM" id="Phobius"/>
    </source>
</evidence>
<sequence length="101" mass="10455">MSEIAGSAPSRPRIRWWLAGLLTVEGLAVIAAGYVFARGFIVTDAIDQNYASGVAVNIGTSLLLAAALVLFERALVTTAERAAERAAGPIRAEAAAARAES</sequence>
<dbReference type="RefSeq" id="WP_097061165.1">
    <property type="nucleotide sequence ID" value="NZ_BMLC01000003.1"/>
</dbReference>
<reference evidence="2 3" key="1">
    <citation type="submission" date="2017-09" db="EMBL/GenBank/DDBJ databases">
        <authorList>
            <person name="Ehlers B."/>
            <person name="Leendertz F.H."/>
        </authorList>
    </citation>
    <scope>NUCLEOTIDE SEQUENCE [LARGE SCALE GENOMIC DNA]</scope>
    <source>
        <strain evidence="2 3">CGMCC 1.05381</strain>
    </source>
</reference>
<gene>
    <name evidence="2" type="ORF">SAMN06296378_2090</name>
</gene>
<feature type="transmembrane region" description="Helical" evidence="1">
    <location>
        <begin position="49"/>
        <end position="71"/>
    </location>
</feature>
<feature type="transmembrane region" description="Helical" evidence="1">
    <location>
        <begin position="16"/>
        <end position="37"/>
    </location>
</feature>
<evidence type="ECO:0000313" key="2">
    <source>
        <dbReference type="EMBL" id="SOE69911.1"/>
    </source>
</evidence>
<protein>
    <submittedName>
        <fullName evidence="2">Uncharacterized protein</fullName>
    </submittedName>
</protein>
<dbReference type="AlphaFoldDB" id="A0A2C8ZVI6"/>
<proteinExistence type="predicted"/>
<dbReference type="OrthoDB" id="162207at85023"/>
<keyword evidence="1" id="KW-0472">Membrane</keyword>
<evidence type="ECO:0000313" key="3">
    <source>
        <dbReference type="Proteomes" id="UP000219440"/>
    </source>
</evidence>
<accession>A0A2C8ZVI6</accession>
<keyword evidence="1" id="KW-1133">Transmembrane helix</keyword>
<organism evidence="2 3">
    <name type="scientific">Salinibacterium xinjiangense</name>
    <dbReference type="NCBI Taxonomy" id="386302"/>
    <lineage>
        <taxon>Bacteria</taxon>
        <taxon>Bacillati</taxon>
        <taxon>Actinomycetota</taxon>
        <taxon>Actinomycetes</taxon>
        <taxon>Micrococcales</taxon>
        <taxon>Microbacteriaceae</taxon>
        <taxon>Salinibacterium</taxon>
    </lineage>
</organism>
<name>A0A2C8ZVI6_9MICO</name>
<dbReference type="Proteomes" id="UP000219440">
    <property type="component" value="Unassembled WGS sequence"/>
</dbReference>
<dbReference type="EMBL" id="OCST01000004">
    <property type="protein sequence ID" value="SOE69911.1"/>
    <property type="molecule type" value="Genomic_DNA"/>
</dbReference>
<keyword evidence="3" id="KW-1185">Reference proteome</keyword>
<keyword evidence="1" id="KW-0812">Transmembrane</keyword>